<comment type="cofactor">
    <cofactor evidence="1">
        <name>Zn(2+)</name>
        <dbReference type="ChEBI" id="CHEBI:29105"/>
    </cofactor>
</comment>
<dbReference type="SUPFAM" id="SSF51735">
    <property type="entry name" value="NAD(P)-binding Rossmann-fold domains"/>
    <property type="match status" value="1"/>
</dbReference>
<dbReference type="InterPro" id="IPR011032">
    <property type="entry name" value="GroES-like_sf"/>
</dbReference>
<dbReference type="FunFam" id="3.40.50.720:FF:000039">
    <property type="entry name" value="Alcohol dehydrogenase AdhP"/>
    <property type="match status" value="1"/>
</dbReference>
<dbReference type="PANTHER" id="PTHR42940">
    <property type="entry name" value="ALCOHOL DEHYDROGENASE 1-RELATED"/>
    <property type="match status" value="1"/>
</dbReference>
<dbReference type="InterPro" id="IPR036291">
    <property type="entry name" value="NAD(P)-bd_dom_sf"/>
</dbReference>
<dbReference type="InterPro" id="IPR020843">
    <property type="entry name" value="ER"/>
</dbReference>
<dbReference type="Proteomes" id="UP001239445">
    <property type="component" value="Unassembled WGS sequence"/>
</dbReference>
<evidence type="ECO:0000259" key="7">
    <source>
        <dbReference type="SMART" id="SM00829"/>
    </source>
</evidence>
<name>A0AAJ0BA14_9PEZI</name>
<dbReference type="Gene3D" id="3.40.50.720">
    <property type="entry name" value="NAD(P)-binding Rossmann-like Domain"/>
    <property type="match status" value="1"/>
</dbReference>
<dbReference type="InterPro" id="IPR013154">
    <property type="entry name" value="ADH-like_N"/>
</dbReference>
<dbReference type="EMBL" id="MU839836">
    <property type="protein sequence ID" value="KAK1754000.1"/>
    <property type="molecule type" value="Genomic_DNA"/>
</dbReference>
<keyword evidence="5" id="KW-0560">Oxidoreductase</keyword>
<evidence type="ECO:0000313" key="8">
    <source>
        <dbReference type="EMBL" id="KAK1754000.1"/>
    </source>
</evidence>
<sequence length="339" mass="35811">MSLPATFKRAAFHAKGEPLVIEEVPMLTPGKGEVLVKVEACGVCYSDVYTKLNIMGGGFPLVPGHEVIGRVVAVSPDVNNWTVGARVGGAWHGGHDGTCLACQAGHFQMCDLGIVNGVNRNGGYAEYCTLRAEAAVPIPEGIDGAKFAPILCAGITMFNSLRRQRLVAGSTVAVQGLGGLGHLGIQYANKMGYRVVAISRGTDKEAFARSLGAHEYIDTNKGDAGEQLRALGYASVIMTTSPDAKAIPGLLNGLGPEGKLLVLSVPGDITINSGNLLHFGRSIQSWPSGHARDSADAIRFAQLEGIDCMIEKFPLDKANEAFDAMMKGTVRFRAVITME</sequence>
<evidence type="ECO:0000256" key="1">
    <source>
        <dbReference type="ARBA" id="ARBA00001947"/>
    </source>
</evidence>
<keyword evidence="3" id="KW-0479">Metal-binding</keyword>
<dbReference type="GO" id="GO:0004022">
    <property type="term" value="F:alcohol dehydrogenase (NAD+) activity"/>
    <property type="evidence" value="ECO:0007669"/>
    <property type="project" value="TreeGrafter"/>
</dbReference>
<dbReference type="Gene3D" id="3.90.180.10">
    <property type="entry name" value="Medium-chain alcohol dehydrogenases, catalytic domain"/>
    <property type="match status" value="1"/>
</dbReference>
<dbReference type="SMART" id="SM00829">
    <property type="entry name" value="PKS_ER"/>
    <property type="match status" value="1"/>
</dbReference>
<gene>
    <name evidence="8" type="ORF">QBC47DRAFT_385377</name>
</gene>
<dbReference type="GO" id="GO:0005737">
    <property type="term" value="C:cytoplasm"/>
    <property type="evidence" value="ECO:0007669"/>
    <property type="project" value="TreeGrafter"/>
</dbReference>
<evidence type="ECO:0000256" key="4">
    <source>
        <dbReference type="ARBA" id="ARBA00022833"/>
    </source>
</evidence>
<evidence type="ECO:0000256" key="3">
    <source>
        <dbReference type="ARBA" id="ARBA00022723"/>
    </source>
</evidence>
<accession>A0AAJ0BA14</accession>
<evidence type="ECO:0000256" key="2">
    <source>
        <dbReference type="ARBA" id="ARBA00008072"/>
    </source>
</evidence>
<evidence type="ECO:0000313" key="9">
    <source>
        <dbReference type="Proteomes" id="UP001239445"/>
    </source>
</evidence>
<dbReference type="Pfam" id="PF08240">
    <property type="entry name" value="ADH_N"/>
    <property type="match status" value="1"/>
</dbReference>
<dbReference type="Pfam" id="PF00107">
    <property type="entry name" value="ADH_zinc_N"/>
    <property type="match status" value="1"/>
</dbReference>
<dbReference type="GO" id="GO:0046872">
    <property type="term" value="F:metal ion binding"/>
    <property type="evidence" value="ECO:0007669"/>
    <property type="project" value="UniProtKB-KW"/>
</dbReference>
<feature type="domain" description="Enoyl reductase (ER)" evidence="7">
    <location>
        <begin position="16"/>
        <end position="336"/>
    </location>
</feature>
<dbReference type="InterPro" id="IPR013149">
    <property type="entry name" value="ADH-like_C"/>
</dbReference>
<keyword evidence="9" id="KW-1185">Reference proteome</keyword>
<comment type="caution">
    <text evidence="8">The sequence shown here is derived from an EMBL/GenBank/DDBJ whole genome shotgun (WGS) entry which is preliminary data.</text>
</comment>
<protein>
    <submittedName>
        <fullName evidence="8">Chaperonin 10-like protein</fullName>
    </submittedName>
</protein>
<dbReference type="AlphaFoldDB" id="A0AAJ0BA14"/>
<evidence type="ECO:0000256" key="5">
    <source>
        <dbReference type="ARBA" id="ARBA00023002"/>
    </source>
</evidence>
<comment type="similarity">
    <text evidence="2">Belongs to the zinc-containing alcohol dehydrogenase family.</text>
</comment>
<organism evidence="8 9">
    <name type="scientific">Echria macrotheca</name>
    <dbReference type="NCBI Taxonomy" id="438768"/>
    <lineage>
        <taxon>Eukaryota</taxon>
        <taxon>Fungi</taxon>
        <taxon>Dikarya</taxon>
        <taxon>Ascomycota</taxon>
        <taxon>Pezizomycotina</taxon>
        <taxon>Sordariomycetes</taxon>
        <taxon>Sordariomycetidae</taxon>
        <taxon>Sordariales</taxon>
        <taxon>Schizotheciaceae</taxon>
        <taxon>Echria</taxon>
    </lineage>
</organism>
<dbReference type="PANTHER" id="PTHR42940:SF7">
    <property type="entry name" value="ALCOHOL DEHYDROGENASE-LIKE N-TERMINAL DOMAIN-CONTAINING PROTEIN"/>
    <property type="match status" value="1"/>
</dbReference>
<dbReference type="SUPFAM" id="SSF50129">
    <property type="entry name" value="GroES-like"/>
    <property type="match status" value="1"/>
</dbReference>
<keyword evidence="6" id="KW-0520">NAD</keyword>
<reference evidence="8" key="1">
    <citation type="submission" date="2023-06" db="EMBL/GenBank/DDBJ databases">
        <title>Genome-scale phylogeny and comparative genomics of the fungal order Sordariales.</title>
        <authorList>
            <consortium name="Lawrence Berkeley National Laboratory"/>
            <person name="Hensen N."/>
            <person name="Bonometti L."/>
            <person name="Westerberg I."/>
            <person name="Brannstrom I.O."/>
            <person name="Guillou S."/>
            <person name="Cros-Aarteil S."/>
            <person name="Calhoun S."/>
            <person name="Haridas S."/>
            <person name="Kuo A."/>
            <person name="Mondo S."/>
            <person name="Pangilinan J."/>
            <person name="Riley R."/>
            <person name="Labutti K."/>
            <person name="Andreopoulos B."/>
            <person name="Lipzen A."/>
            <person name="Chen C."/>
            <person name="Yanf M."/>
            <person name="Daum C."/>
            <person name="Ng V."/>
            <person name="Clum A."/>
            <person name="Steindorff A."/>
            <person name="Ohm R."/>
            <person name="Martin F."/>
            <person name="Silar P."/>
            <person name="Natvig D."/>
            <person name="Lalanne C."/>
            <person name="Gautier V."/>
            <person name="Ament-Velasquez S.L."/>
            <person name="Kruys A."/>
            <person name="Hutchinson M.I."/>
            <person name="Powell A.J."/>
            <person name="Barry K."/>
            <person name="Miller A.N."/>
            <person name="Grigoriev I.V."/>
            <person name="Debuchy R."/>
            <person name="Gladieux P."/>
            <person name="Thoren M.H."/>
            <person name="Johannesson H."/>
        </authorList>
    </citation>
    <scope>NUCLEOTIDE SEQUENCE</scope>
    <source>
        <strain evidence="8">PSN4</strain>
    </source>
</reference>
<keyword evidence="4" id="KW-0862">Zinc</keyword>
<evidence type="ECO:0000256" key="6">
    <source>
        <dbReference type="ARBA" id="ARBA00023027"/>
    </source>
</evidence>
<proteinExistence type="inferred from homology"/>